<dbReference type="HOGENOM" id="CLU_1836859_0_0_1"/>
<gene>
    <name evidence="2" type="ORF">CAEBREN_21336</name>
</gene>
<evidence type="ECO:0000313" key="2">
    <source>
        <dbReference type="EMBL" id="EGT36122.1"/>
    </source>
</evidence>
<protein>
    <submittedName>
        <fullName evidence="2">Uncharacterized protein</fullName>
    </submittedName>
</protein>
<accession>G0NRF3</accession>
<dbReference type="InParanoid" id="G0NRF3"/>
<dbReference type="eggNOG" id="KOG3777">
    <property type="taxonomic scope" value="Eukaryota"/>
</dbReference>
<evidence type="ECO:0000256" key="1">
    <source>
        <dbReference type="SAM" id="MobiDB-lite"/>
    </source>
</evidence>
<dbReference type="STRING" id="135651.G0NRF3"/>
<dbReference type="OrthoDB" id="5788528at2759"/>
<dbReference type="Proteomes" id="UP000008068">
    <property type="component" value="Unassembled WGS sequence"/>
</dbReference>
<proteinExistence type="predicted"/>
<sequence>MIDLCNRARELTISSSANSHLRNIYNNQKQSASCSRIYHSPYHYNDPFLPEYVAPPQPIALESAAKPTKIGHKHSIYRVGEDKKNEIEEEEEEERRISPFRNALIDALQPMFGLEKATALVHDNPELNEINELLEIGINQ</sequence>
<name>G0NRF3_CAEBE</name>
<dbReference type="AlphaFoldDB" id="G0NRF3"/>
<organism evidence="3">
    <name type="scientific">Caenorhabditis brenneri</name>
    <name type="common">Nematode worm</name>
    <dbReference type="NCBI Taxonomy" id="135651"/>
    <lineage>
        <taxon>Eukaryota</taxon>
        <taxon>Metazoa</taxon>
        <taxon>Ecdysozoa</taxon>
        <taxon>Nematoda</taxon>
        <taxon>Chromadorea</taxon>
        <taxon>Rhabditida</taxon>
        <taxon>Rhabditina</taxon>
        <taxon>Rhabditomorpha</taxon>
        <taxon>Rhabditoidea</taxon>
        <taxon>Rhabditidae</taxon>
        <taxon>Peloderinae</taxon>
        <taxon>Caenorhabditis</taxon>
    </lineage>
</organism>
<dbReference type="EMBL" id="GL379931">
    <property type="protein sequence ID" value="EGT36122.1"/>
    <property type="molecule type" value="Genomic_DNA"/>
</dbReference>
<keyword evidence="3" id="KW-1185">Reference proteome</keyword>
<reference evidence="3" key="1">
    <citation type="submission" date="2011-07" db="EMBL/GenBank/DDBJ databases">
        <authorList>
            <consortium name="Caenorhabditis brenneri Sequencing and Analysis Consortium"/>
            <person name="Wilson R.K."/>
        </authorList>
    </citation>
    <scope>NUCLEOTIDE SEQUENCE [LARGE SCALE GENOMIC DNA]</scope>
    <source>
        <strain evidence="3">PB2801</strain>
    </source>
</reference>
<feature type="region of interest" description="Disordered" evidence="1">
    <location>
        <begin position="72"/>
        <end position="96"/>
    </location>
</feature>
<evidence type="ECO:0000313" key="3">
    <source>
        <dbReference type="Proteomes" id="UP000008068"/>
    </source>
</evidence>